<gene>
    <name evidence="3" type="ORF">R3P38DRAFT_2453654</name>
</gene>
<evidence type="ECO:0000313" key="4">
    <source>
        <dbReference type="Proteomes" id="UP001362999"/>
    </source>
</evidence>
<evidence type="ECO:0008006" key="5">
    <source>
        <dbReference type="Google" id="ProtNLM"/>
    </source>
</evidence>
<feature type="coiled-coil region" evidence="1">
    <location>
        <begin position="202"/>
        <end position="229"/>
    </location>
</feature>
<feature type="compositionally biased region" description="Acidic residues" evidence="2">
    <location>
        <begin position="61"/>
        <end position="70"/>
    </location>
</feature>
<protein>
    <recommendedName>
        <fullName evidence="5">Replication endonuclease</fullName>
    </recommendedName>
</protein>
<comment type="caution">
    <text evidence="3">The sequence shown here is derived from an EMBL/GenBank/DDBJ whole genome shotgun (WGS) entry which is preliminary data.</text>
</comment>
<evidence type="ECO:0000313" key="3">
    <source>
        <dbReference type="EMBL" id="KAK7031671.1"/>
    </source>
</evidence>
<feature type="non-terminal residue" evidence="3">
    <location>
        <position position="1"/>
    </location>
</feature>
<evidence type="ECO:0000256" key="2">
    <source>
        <dbReference type="SAM" id="MobiDB-lite"/>
    </source>
</evidence>
<dbReference type="Proteomes" id="UP001362999">
    <property type="component" value="Unassembled WGS sequence"/>
</dbReference>
<proteinExistence type="predicted"/>
<dbReference type="EMBL" id="JAWWNJ010000024">
    <property type="protein sequence ID" value="KAK7031671.1"/>
    <property type="molecule type" value="Genomic_DNA"/>
</dbReference>
<reference evidence="3 4" key="1">
    <citation type="journal article" date="2024" name="J Genomics">
        <title>Draft genome sequencing and assembly of Favolaschia claudopus CIRM-BRFM 2984 isolated from oak limbs.</title>
        <authorList>
            <person name="Navarro D."/>
            <person name="Drula E."/>
            <person name="Chaduli D."/>
            <person name="Cazenave R."/>
            <person name="Ahrendt S."/>
            <person name="Wang J."/>
            <person name="Lipzen A."/>
            <person name="Daum C."/>
            <person name="Barry K."/>
            <person name="Grigoriev I.V."/>
            <person name="Favel A."/>
            <person name="Rosso M.N."/>
            <person name="Martin F."/>
        </authorList>
    </citation>
    <scope>NUCLEOTIDE SEQUENCE [LARGE SCALE GENOMIC DNA]</scope>
    <source>
        <strain evidence="3 4">CIRM-BRFM 2984</strain>
    </source>
</reference>
<feature type="non-terminal residue" evidence="3">
    <location>
        <position position="323"/>
    </location>
</feature>
<keyword evidence="1" id="KW-0175">Coiled coil</keyword>
<feature type="region of interest" description="Disordered" evidence="2">
    <location>
        <begin position="59"/>
        <end position="90"/>
    </location>
</feature>
<name>A0AAW0BXQ1_9AGAR</name>
<sequence>RIEKKDRRNLRLWAEGARETILRPHLAGYVDALERGWRAERDYVREVCNEFHARVSWRLGDDEEPEEPLPEYDPLAPAEAEELDEEETTMKRERMETLNARINRWLKYRAKKMRRPTTRDRAQDAWGVLLSKLAGIKSPPKARQGFQQYMHESYEAEIKPVVDAKWKSRLVEDDGTSLRTAKAPNAPFRAQVARELFRELPEDEQNALVLRAKEEAAEERREYAELMKGPPSRAPKDRQRCIDNLGTFMTEVLRGVHEYTGLSCFAVFGGPIPIYEGDLRTLTVAYGRNQEANPSHFPQWAKARFGRDVLDFMREWLKTAYSE</sequence>
<dbReference type="AlphaFoldDB" id="A0AAW0BXQ1"/>
<accession>A0AAW0BXQ1</accession>
<evidence type="ECO:0000256" key="1">
    <source>
        <dbReference type="SAM" id="Coils"/>
    </source>
</evidence>
<keyword evidence="4" id="KW-1185">Reference proteome</keyword>
<organism evidence="3 4">
    <name type="scientific">Favolaschia claudopus</name>
    <dbReference type="NCBI Taxonomy" id="2862362"/>
    <lineage>
        <taxon>Eukaryota</taxon>
        <taxon>Fungi</taxon>
        <taxon>Dikarya</taxon>
        <taxon>Basidiomycota</taxon>
        <taxon>Agaricomycotina</taxon>
        <taxon>Agaricomycetes</taxon>
        <taxon>Agaricomycetidae</taxon>
        <taxon>Agaricales</taxon>
        <taxon>Marasmiineae</taxon>
        <taxon>Mycenaceae</taxon>
        <taxon>Favolaschia</taxon>
    </lineage>
</organism>